<evidence type="ECO:0000259" key="5">
    <source>
        <dbReference type="Pfam" id="PF00171"/>
    </source>
</evidence>
<feature type="domain" description="Aldehyde dehydrogenase" evidence="5">
    <location>
        <begin position="543"/>
        <end position="759"/>
    </location>
</feature>
<dbReference type="InterPro" id="IPR016161">
    <property type="entry name" value="Ald_DH/histidinol_DH"/>
</dbReference>
<dbReference type="InterPro" id="IPR016162">
    <property type="entry name" value="Ald_DH_N"/>
</dbReference>
<dbReference type="InterPro" id="IPR029510">
    <property type="entry name" value="Ald_DH_CS_GLU"/>
</dbReference>
<evidence type="ECO:0000256" key="4">
    <source>
        <dbReference type="RuleBase" id="RU003345"/>
    </source>
</evidence>
<dbReference type="InterPro" id="IPR011408">
    <property type="entry name" value="Aldehyde_DH"/>
</dbReference>
<evidence type="ECO:0000313" key="6">
    <source>
        <dbReference type="EMBL" id="MEM5500297.1"/>
    </source>
</evidence>
<dbReference type="InterPro" id="IPR016163">
    <property type="entry name" value="Ald_DH_C"/>
</dbReference>
<organism evidence="6 7">
    <name type="scientific">Ahrensia kielensis</name>
    <dbReference type="NCBI Taxonomy" id="76980"/>
    <lineage>
        <taxon>Bacteria</taxon>
        <taxon>Pseudomonadati</taxon>
        <taxon>Pseudomonadota</taxon>
        <taxon>Alphaproteobacteria</taxon>
        <taxon>Hyphomicrobiales</taxon>
        <taxon>Ahrensiaceae</taxon>
        <taxon>Ahrensia</taxon>
    </lineage>
</organism>
<evidence type="ECO:0000313" key="7">
    <source>
        <dbReference type="Proteomes" id="UP001477870"/>
    </source>
</evidence>
<dbReference type="InterPro" id="IPR015590">
    <property type="entry name" value="Aldehyde_DH_dom"/>
</dbReference>
<protein>
    <submittedName>
        <fullName evidence="6">Aldehyde dehydrogenase family protein</fullName>
    </submittedName>
</protein>
<comment type="caution">
    <text evidence="6">The sequence shown here is derived from an EMBL/GenBank/DDBJ whole genome shotgun (WGS) entry which is preliminary data.</text>
</comment>
<gene>
    <name evidence="6" type="ORF">WNY59_01700</name>
</gene>
<dbReference type="PIRSF" id="PIRSF036490">
    <property type="entry name" value="Aldedh_dupl"/>
    <property type="match status" value="1"/>
</dbReference>
<dbReference type="Pfam" id="PF00171">
    <property type="entry name" value="Aldedh"/>
    <property type="match status" value="2"/>
</dbReference>
<accession>A0ABU9T2E3</accession>
<reference evidence="6 7" key="1">
    <citation type="submission" date="2024-03" db="EMBL/GenBank/DDBJ databases">
        <title>Community enrichment and isolation of bacterial strains for fucoidan degradation.</title>
        <authorList>
            <person name="Sichert A."/>
        </authorList>
    </citation>
    <scope>NUCLEOTIDE SEQUENCE [LARGE SCALE GENOMIC DNA]</scope>
    <source>
        <strain evidence="6 7">AS62</strain>
    </source>
</reference>
<proteinExistence type="inferred from homology"/>
<comment type="similarity">
    <text evidence="2 4">Belongs to the aldehyde dehydrogenase family.</text>
</comment>
<dbReference type="PANTHER" id="PTHR11699">
    <property type="entry name" value="ALDEHYDE DEHYDROGENASE-RELATED"/>
    <property type="match status" value="1"/>
</dbReference>
<dbReference type="SUPFAM" id="SSF53720">
    <property type="entry name" value="ALDH-like"/>
    <property type="match status" value="2"/>
</dbReference>
<feature type="active site" evidence="3">
    <location>
        <position position="266"/>
    </location>
</feature>
<evidence type="ECO:0000256" key="2">
    <source>
        <dbReference type="PIRNR" id="PIRNR036490"/>
    </source>
</evidence>
<keyword evidence="1 4" id="KW-0560">Oxidoreductase</keyword>
<feature type="domain" description="Aldehyde dehydrogenase" evidence="5">
    <location>
        <begin position="45"/>
        <end position="485"/>
    </location>
</feature>
<dbReference type="RefSeq" id="WP_342846372.1">
    <property type="nucleotide sequence ID" value="NZ_JBBMQO010000001.1"/>
</dbReference>
<dbReference type="EMBL" id="JBBMQO010000001">
    <property type="protein sequence ID" value="MEM5500297.1"/>
    <property type="molecule type" value="Genomic_DNA"/>
</dbReference>
<evidence type="ECO:0000256" key="3">
    <source>
        <dbReference type="PROSITE-ProRule" id="PRU10007"/>
    </source>
</evidence>
<evidence type="ECO:0000256" key="1">
    <source>
        <dbReference type="ARBA" id="ARBA00023002"/>
    </source>
</evidence>
<dbReference type="Gene3D" id="3.40.605.10">
    <property type="entry name" value="Aldehyde Dehydrogenase, Chain A, domain 1"/>
    <property type="match status" value="2"/>
</dbReference>
<keyword evidence="7" id="KW-1185">Reference proteome</keyword>
<name>A0ABU9T2E3_9HYPH</name>
<sequence length="794" mass="85467">MPSIKEIMETMEYGPAPESNTDVKRWLDSHSGGISHFINGKFVAPTGPMTDVINPADDSVIATLAKGTQDDVDAAVKAARAAFSKWSALPGYERAKYLYAIARHVQKRERFLSVLETMDNGKTIRETRDIDIPLVARHFYHHAGWAELLESEYPGCQPVGVCGQVIPWNFPLLMLAWKIAPALAAGNTVVLKPADLTPLTAQAFAEICVDVGLPAGVVNLVHGDGETGSLITGHDDVDKVAFTGSTAVGRMIRKQIAGSGKKLSLELGGKSPFIVFEDADLDASIEGVVDAVWFNQGEVCCAGTRLIVQEGVAEQFFGKLDARLQKLRIGDPLDKTMDVGAVVSHTQLKRINALVKKGEEEGAVLHQWAAELPKKGSFCAPAFFTGTEPAHTVNETEIFGPIASTMTFRTPSEALEIANHSRYGLSASIWSQNIDRAIEAGAKVKAGIVWINATNLFDAGAAFGGYRESGFGREGAREGLHEYLVATSGKKGKPRSATPLEASVSPNLGKGELPEIDITAKMYIGGKQARADGGQSYNVMGKSGVIGQAALGNRKDVRNAVEAAAKAGGWSGVTAHNRAQILYYLAENMSQRRDEFAALLSASNGSSTKAATAEVEQTIRRCFWYAAQADKFDGAVHATKSKHVTLAMPEAWGVMGIVCPDEMPLLSMMSLILPSVAMGNRAVVIASQAHPLLASRLYQVLETSDVPAGVINLITGERDVLAKTLAEHDEVAALWYCGSNENVKMVEEASIGNLKAVWTDGGFERDWRDDSQGQGREFLRRATQIKTIWLPYGE</sequence>
<dbReference type="Gene3D" id="3.40.309.10">
    <property type="entry name" value="Aldehyde Dehydrogenase, Chain A, domain 2"/>
    <property type="match status" value="1"/>
</dbReference>
<dbReference type="Proteomes" id="UP001477870">
    <property type="component" value="Unassembled WGS sequence"/>
</dbReference>
<dbReference type="PROSITE" id="PS00687">
    <property type="entry name" value="ALDEHYDE_DEHYDR_GLU"/>
    <property type="match status" value="1"/>
</dbReference>